<dbReference type="Pfam" id="PF13529">
    <property type="entry name" value="Peptidase_C39_2"/>
    <property type="match status" value="1"/>
</dbReference>
<dbReference type="InterPro" id="IPR038200">
    <property type="entry name" value="GW_dom_sf"/>
</dbReference>
<dbReference type="PANTHER" id="PTHR37806">
    <property type="entry name" value="LMO0724 PROTEIN"/>
    <property type="match status" value="1"/>
</dbReference>
<feature type="domain" description="Peptidase C39-like" evidence="4">
    <location>
        <begin position="185"/>
        <end position="316"/>
    </location>
</feature>
<evidence type="ECO:0008006" key="7">
    <source>
        <dbReference type="Google" id="ProtNLM"/>
    </source>
</evidence>
<dbReference type="InterPro" id="IPR025987">
    <property type="entry name" value="GW_dom"/>
</dbReference>
<evidence type="ECO:0000259" key="3">
    <source>
        <dbReference type="Pfam" id="PF13457"/>
    </source>
</evidence>
<dbReference type="RefSeq" id="WP_105964367.1">
    <property type="nucleotide sequence ID" value="NZ_POSO01000002.1"/>
</dbReference>
<dbReference type="PANTHER" id="PTHR37806:SF1">
    <property type="entry name" value="PEPTIDASE C39-LIKE DOMAIN-CONTAINING PROTEIN"/>
    <property type="match status" value="1"/>
</dbReference>
<accession>A0ABY2YYM6</accession>
<name>A0ABY2YYM6_9LACO</name>
<feature type="domain" description="GW" evidence="3">
    <location>
        <begin position="102"/>
        <end position="176"/>
    </location>
</feature>
<evidence type="ECO:0000259" key="4">
    <source>
        <dbReference type="Pfam" id="PF13529"/>
    </source>
</evidence>
<evidence type="ECO:0000313" key="6">
    <source>
        <dbReference type="Proteomes" id="UP000777560"/>
    </source>
</evidence>
<dbReference type="Proteomes" id="UP000777560">
    <property type="component" value="Unassembled WGS sequence"/>
</dbReference>
<reference evidence="5 6" key="1">
    <citation type="submission" date="2018-08" db="EMBL/GenBank/DDBJ databases">
        <title>Comparative genomics of wild bee and flower associated Lactobacillus reveals potential adaptation to the bee host.</title>
        <authorList>
            <person name="Vuong H.Q."/>
            <person name="Mcfrederick Q.S."/>
        </authorList>
    </citation>
    <scope>NUCLEOTIDE SEQUENCE [LARGE SCALE GENOMIC DNA]</scope>
    <source>
        <strain evidence="5 6">HV_13</strain>
    </source>
</reference>
<keyword evidence="6" id="KW-1185">Reference proteome</keyword>
<keyword evidence="1" id="KW-0732">Signal</keyword>
<dbReference type="Pfam" id="PF13457">
    <property type="entry name" value="GW"/>
    <property type="match status" value="1"/>
</dbReference>
<dbReference type="Gene3D" id="2.30.30.170">
    <property type="match status" value="1"/>
</dbReference>
<dbReference type="Gene3D" id="3.90.70.10">
    <property type="entry name" value="Cysteine proteinases"/>
    <property type="match status" value="1"/>
</dbReference>
<gene>
    <name evidence="5" type="ORF">DY114_01635</name>
</gene>
<evidence type="ECO:0000313" key="5">
    <source>
        <dbReference type="EMBL" id="TPR26423.1"/>
    </source>
</evidence>
<dbReference type="EMBL" id="QUAV01000001">
    <property type="protein sequence ID" value="TPR26423.1"/>
    <property type="molecule type" value="Genomic_DNA"/>
</dbReference>
<evidence type="ECO:0000256" key="2">
    <source>
        <dbReference type="SAM" id="MobiDB-lite"/>
    </source>
</evidence>
<comment type="caution">
    <text evidence="5">The sequence shown here is derived from an EMBL/GenBank/DDBJ whole genome shotgun (WGS) entry which is preliminary data.</text>
</comment>
<evidence type="ECO:0000256" key="1">
    <source>
        <dbReference type="ARBA" id="ARBA00022729"/>
    </source>
</evidence>
<feature type="compositionally biased region" description="Low complexity" evidence="2">
    <location>
        <begin position="48"/>
        <end position="77"/>
    </location>
</feature>
<feature type="compositionally biased region" description="Basic and acidic residues" evidence="2">
    <location>
        <begin position="80"/>
        <end position="89"/>
    </location>
</feature>
<protein>
    <recommendedName>
        <fullName evidence="7">GW domain-containing protein</fullName>
    </recommendedName>
</protein>
<organism evidence="5 6">
    <name type="scientific">Apilactobacillus micheneri</name>
    <dbReference type="NCBI Taxonomy" id="1899430"/>
    <lineage>
        <taxon>Bacteria</taxon>
        <taxon>Bacillati</taxon>
        <taxon>Bacillota</taxon>
        <taxon>Bacilli</taxon>
        <taxon>Lactobacillales</taxon>
        <taxon>Lactobacillaceae</taxon>
        <taxon>Apilactobacillus</taxon>
    </lineage>
</organism>
<sequence length="342" mass="38974">MKRKNLRILFILPIIAIIAISIQSIDIKADTVTSPVTNNQNDSQNNVTDSNQSSGNNTNDSNNNNDDKSISNSTDNNQNTDKRIPDNRTKKVKKHHYFRILSTKKTNFNTIVKKNRSLYIGGGYNTNKKSIKSYKNSKNLLKAWVHVIEFENTKLGKYAHIIHNGKDEGWINNSALDYSSFKLNNVPLISQRPQLPTGCEITAVTMMINYATGKKYSKTFFANKMPRNSNPNKGFVGSPYSKSGWYIYPPALMKLVHRYADSSVNLTGKSTNYLKHYLKQNNHPIVIWIANADGFPNHAVTMTGFNKKQLYYNDPWLGKRTGMNIKQINIHRSHDHNRAISY</sequence>
<feature type="compositionally biased region" description="Polar residues" evidence="2">
    <location>
        <begin position="36"/>
        <end position="47"/>
    </location>
</feature>
<dbReference type="SUPFAM" id="SSF82057">
    <property type="entry name" value="Prokaryotic SH3-related domain"/>
    <property type="match status" value="1"/>
</dbReference>
<proteinExistence type="predicted"/>
<dbReference type="InterPro" id="IPR039564">
    <property type="entry name" value="Peptidase_C39-like"/>
</dbReference>
<feature type="region of interest" description="Disordered" evidence="2">
    <location>
        <begin position="36"/>
        <end position="92"/>
    </location>
</feature>